<evidence type="ECO:0000259" key="1">
    <source>
        <dbReference type="Pfam" id="PF08543"/>
    </source>
</evidence>
<dbReference type="Pfam" id="PF08543">
    <property type="entry name" value="Phos_pyr_kin"/>
    <property type="match status" value="1"/>
</dbReference>
<keyword evidence="2" id="KW-0418">Kinase</keyword>
<name>T0ZAB3_9ZZZZ</name>
<dbReference type="InterPro" id="IPR004399">
    <property type="entry name" value="HMP/HMP-P_kinase_dom"/>
</dbReference>
<accession>T0ZAB3</accession>
<dbReference type="GO" id="GO:0008902">
    <property type="term" value="F:hydroxymethylpyrimidine kinase activity"/>
    <property type="evidence" value="ECO:0007669"/>
    <property type="project" value="TreeGrafter"/>
</dbReference>
<dbReference type="CDD" id="cd01169">
    <property type="entry name" value="HMPP_kinase"/>
    <property type="match status" value="1"/>
</dbReference>
<reference evidence="2" key="2">
    <citation type="journal article" date="2014" name="ISME J.">
        <title>Microbial stratification in low pH oxic and suboxic macroscopic growths along an acid mine drainage.</title>
        <authorList>
            <person name="Mendez-Garcia C."/>
            <person name="Mesa V."/>
            <person name="Sprenger R.R."/>
            <person name="Richter M."/>
            <person name="Diez M.S."/>
            <person name="Solano J."/>
            <person name="Bargiela R."/>
            <person name="Golyshina O.V."/>
            <person name="Manteca A."/>
            <person name="Ramos J.L."/>
            <person name="Gallego J.R."/>
            <person name="Llorente I."/>
            <person name="Martins Dos Santos V.A."/>
            <person name="Jensen O.N."/>
            <person name="Pelaez A.I."/>
            <person name="Sanchez J."/>
            <person name="Ferrer M."/>
        </authorList>
    </citation>
    <scope>NUCLEOTIDE SEQUENCE</scope>
</reference>
<keyword evidence="2" id="KW-0808">Transferase</keyword>
<organism evidence="2">
    <name type="scientific">mine drainage metagenome</name>
    <dbReference type="NCBI Taxonomy" id="410659"/>
    <lineage>
        <taxon>unclassified sequences</taxon>
        <taxon>metagenomes</taxon>
        <taxon>ecological metagenomes</taxon>
    </lineage>
</organism>
<dbReference type="GO" id="GO:0008972">
    <property type="term" value="F:phosphomethylpyrimidine kinase activity"/>
    <property type="evidence" value="ECO:0007669"/>
    <property type="project" value="InterPro"/>
</dbReference>
<protein>
    <submittedName>
        <fullName evidence="2">Phosphomethylpyrimidine kinase</fullName>
        <ecNumber evidence="2">2.-.-.-</ecNumber>
    </submittedName>
</protein>
<dbReference type="AlphaFoldDB" id="T0ZAB3"/>
<dbReference type="InterPro" id="IPR029056">
    <property type="entry name" value="Ribokinase-like"/>
</dbReference>
<gene>
    <name evidence="2" type="ORF">B2A_09412</name>
</gene>
<dbReference type="EMBL" id="AUZZ01006796">
    <property type="protein sequence ID" value="EQD44896.1"/>
    <property type="molecule type" value="Genomic_DNA"/>
</dbReference>
<proteinExistence type="predicted"/>
<dbReference type="InterPro" id="IPR013749">
    <property type="entry name" value="PM/HMP-P_kinase-1"/>
</dbReference>
<comment type="caution">
    <text evidence="2">The sequence shown here is derived from an EMBL/GenBank/DDBJ whole genome shotgun (WGS) entry which is preliminary data.</text>
</comment>
<feature type="non-terminal residue" evidence="2">
    <location>
        <position position="252"/>
    </location>
</feature>
<reference evidence="2" key="1">
    <citation type="submission" date="2013-08" db="EMBL/GenBank/DDBJ databases">
        <authorList>
            <person name="Mendez C."/>
            <person name="Richter M."/>
            <person name="Ferrer M."/>
            <person name="Sanchez J."/>
        </authorList>
    </citation>
    <scope>NUCLEOTIDE SEQUENCE</scope>
</reference>
<evidence type="ECO:0000313" key="2">
    <source>
        <dbReference type="EMBL" id="EQD44896.1"/>
    </source>
</evidence>
<dbReference type="SUPFAM" id="SSF53613">
    <property type="entry name" value="Ribokinase-like"/>
    <property type="match status" value="1"/>
</dbReference>
<feature type="domain" description="Pyridoxamine kinase/Phosphomethylpyrimidine kinase" evidence="1">
    <location>
        <begin position="15"/>
        <end position="229"/>
    </location>
</feature>
<dbReference type="PANTHER" id="PTHR20858">
    <property type="entry name" value="PHOSPHOMETHYLPYRIMIDINE KINASE"/>
    <property type="match status" value="1"/>
</dbReference>
<dbReference type="PANTHER" id="PTHR20858:SF17">
    <property type="entry name" value="HYDROXYMETHYLPYRIMIDINE_PHOSPHOMETHYLPYRIMIDINE KINASE THI20-RELATED"/>
    <property type="match status" value="1"/>
</dbReference>
<dbReference type="Gene3D" id="3.40.1190.20">
    <property type="match status" value="1"/>
</dbReference>
<dbReference type="GO" id="GO:0009228">
    <property type="term" value="P:thiamine biosynthetic process"/>
    <property type="evidence" value="ECO:0007669"/>
    <property type="project" value="InterPro"/>
</dbReference>
<sequence length="252" mass="25379">MTVPRPLVLVIAGTDSSGGAGLLRDARTLERMGVDVACAVTSVTAQTDAGVLSAHPVPPGQVRAQIVAAFSARAIGAVKIGMLGTQATIEAVADVLEEHRGSAPVVLDPLLYASSGAALLELAGLAALRSRLFPLATLLTPNLPEAAYLARGGPFDSAVSSPREARLDWANALLGEGPRAVLLKGGHDEGPEASDLLVRRGLAPLWLTAVRLDARMRGTGCALASAIAGGAGLRGGSGPGVPSRAGARARAA</sequence>
<dbReference type="EC" id="2.-.-.-" evidence="2"/>
<dbReference type="GO" id="GO:0005829">
    <property type="term" value="C:cytosol"/>
    <property type="evidence" value="ECO:0007669"/>
    <property type="project" value="TreeGrafter"/>
</dbReference>